<dbReference type="CDD" id="cd00033">
    <property type="entry name" value="CCP"/>
    <property type="match status" value="2"/>
</dbReference>
<dbReference type="Gene3D" id="2.10.70.10">
    <property type="entry name" value="Complement Module, domain 1"/>
    <property type="match status" value="2"/>
</dbReference>
<feature type="domain" description="Sushi" evidence="4">
    <location>
        <begin position="111"/>
        <end position="170"/>
    </location>
</feature>
<feature type="domain" description="Sushi" evidence="4">
    <location>
        <begin position="51"/>
        <end position="109"/>
    </location>
</feature>
<dbReference type="EMBL" id="GG666451">
    <property type="protein sequence ID" value="EEN70008.1"/>
    <property type="molecule type" value="Genomic_DNA"/>
</dbReference>
<dbReference type="InParanoid" id="C3XPY7"/>
<evidence type="ECO:0000313" key="5">
    <source>
        <dbReference type="EMBL" id="EEN70008.1"/>
    </source>
</evidence>
<dbReference type="InterPro" id="IPR000436">
    <property type="entry name" value="Sushi_SCR_CCP_dom"/>
</dbReference>
<keyword evidence="2" id="KW-0768">Sushi</keyword>
<proteinExistence type="predicted"/>
<keyword evidence="1 2" id="KW-1015">Disulfide bond</keyword>
<evidence type="ECO:0000256" key="1">
    <source>
        <dbReference type="ARBA" id="ARBA00023157"/>
    </source>
</evidence>
<comment type="caution">
    <text evidence="2">Lacks conserved residue(s) required for the propagation of feature annotation.</text>
</comment>
<organism evidence="5">
    <name type="scientific">Branchiostoma floridae</name>
    <name type="common">Florida lancelet</name>
    <name type="synonym">Amphioxus</name>
    <dbReference type="NCBI Taxonomy" id="7739"/>
    <lineage>
        <taxon>Eukaryota</taxon>
        <taxon>Metazoa</taxon>
        <taxon>Chordata</taxon>
        <taxon>Cephalochordata</taxon>
        <taxon>Leptocardii</taxon>
        <taxon>Amphioxiformes</taxon>
        <taxon>Branchiostomatidae</taxon>
        <taxon>Branchiostoma</taxon>
    </lineage>
</organism>
<evidence type="ECO:0000259" key="4">
    <source>
        <dbReference type="PROSITE" id="PS50923"/>
    </source>
</evidence>
<accession>C3XPY7</accession>
<feature type="signal peptide" evidence="3">
    <location>
        <begin position="1"/>
        <end position="34"/>
    </location>
</feature>
<protein>
    <recommendedName>
        <fullName evidence="4">Sushi domain-containing protein</fullName>
    </recommendedName>
</protein>
<gene>
    <name evidence="5" type="ORF">BRAFLDRAFT_67419</name>
</gene>
<reference evidence="5" key="1">
    <citation type="journal article" date="2008" name="Nature">
        <title>The amphioxus genome and the evolution of the chordate karyotype.</title>
        <authorList>
            <consortium name="US DOE Joint Genome Institute (JGI-PGF)"/>
            <person name="Putnam N.H."/>
            <person name="Butts T."/>
            <person name="Ferrier D.E.K."/>
            <person name="Furlong R.F."/>
            <person name="Hellsten U."/>
            <person name="Kawashima T."/>
            <person name="Robinson-Rechavi M."/>
            <person name="Shoguchi E."/>
            <person name="Terry A."/>
            <person name="Yu J.-K."/>
            <person name="Benito-Gutierrez E.L."/>
            <person name="Dubchak I."/>
            <person name="Garcia-Fernandez J."/>
            <person name="Gibson-Brown J.J."/>
            <person name="Grigoriev I.V."/>
            <person name="Horton A.C."/>
            <person name="de Jong P.J."/>
            <person name="Jurka J."/>
            <person name="Kapitonov V.V."/>
            <person name="Kohara Y."/>
            <person name="Kuroki Y."/>
            <person name="Lindquist E."/>
            <person name="Lucas S."/>
            <person name="Osoegawa K."/>
            <person name="Pennacchio L.A."/>
            <person name="Salamov A.A."/>
            <person name="Satou Y."/>
            <person name="Sauka-Spengler T."/>
            <person name="Schmutz J."/>
            <person name="Shin-I T."/>
            <person name="Toyoda A."/>
            <person name="Bronner-Fraser M."/>
            <person name="Fujiyama A."/>
            <person name="Holland L.Z."/>
            <person name="Holland P.W.H."/>
            <person name="Satoh N."/>
            <person name="Rokhsar D.S."/>
        </authorList>
    </citation>
    <scope>NUCLEOTIDE SEQUENCE [LARGE SCALE GENOMIC DNA]</scope>
    <source>
        <strain evidence="5">S238N-H82</strain>
        <tissue evidence="5">Testes</tissue>
    </source>
</reference>
<evidence type="ECO:0000256" key="2">
    <source>
        <dbReference type="PROSITE-ProRule" id="PRU00302"/>
    </source>
</evidence>
<keyword evidence="3" id="KW-0732">Signal</keyword>
<dbReference type="PROSITE" id="PS50923">
    <property type="entry name" value="SUSHI"/>
    <property type="match status" value="2"/>
</dbReference>
<dbReference type="SUPFAM" id="SSF57535">
    <property type="entry name" value="Complement control module/SCR domain"/>
    <property type="match status" value="2"/>
</dbReference>
<evidence type="ECO:0000256" key="3">
    <source>
        <dbReference type="SAM" id="SignalP"/>
    </source>
</evidence>
<dbReference type="Pfam" id="PF00084">
    <property type="entry name" value="Sushi"/>
    <property type="match status" value="2"/>
</dbReference>
<dbReference type="AlphaFoldDB" id="C3XPY7"/>
<dbReference type="SMART" id="SM00032">
    <property type="entry name" value="CCP"/>
    <property type="match status" value="2"/>
</dbReference>
<sequence length="186" mass="20742">MSAALGPFFRPHHSCHSSVHRVFVLLLMTELVLESGAWWRQHRSVPPPPPKECSTPPSPDYTIKSCVYPHIHGHPCTYRCQPGYTPFAGSITRTCSNGVWTGTDLVCKRDYSSPQTPDYTFRSGCGYPYTQGKRCTYRCLLGYTQVSGSTTKTCYNGHWTSTGDDLVCRRVHPYVMAEGLVAVSAE</sequence>
<name>C3XPY7_BRAFL</name>
<feature type="chain" id="PRO_5002933017" description="Sushi domain-containing protein" evidence="3">
    <location>
        <begin position="35"/>
        <end position="186"/>
    </location>
</feature>
<feature type="disulfide bond" evidence="2">
    <location>
        <begin position="80"/>
        <end position="107"/>
    </location>
</feature>
<dbReference type="InterPro" id="IPR035976">
    <property type="entry name" value="Sushi/SCR/CCP_sf"/>
</dbReference>